<dbReference type="EMBL" id="JACAZH010000012">
    <property type="protein sequence ID" value="KAF7353527.1"/>
    <property type="molecule type" value="Genomic_DNA"/>
</dbReference>
<dbReference type="Proteomes" id="UP000623467">
    <property type="component" value="Unassembled WGS sequence"/>
</dbReference>
<name>A0A8H6Y7Y9_9AGAR</name>
<feature type="signal peptide" evidence="1">
    <location>
        <begin position="1"/>
        <end position="23"/>
    </location>
</feature>
<feature type="chain" id="PRO_5034380271" evidence="1">
    <location>
        <begin position="24"/>
        <end position="211"/>
    </location>
</feature>
<evidence type="ECO:0000313" key="2">
    <source>
        <dbReference type="EMBL" id="KAF7353527.1"/>
    </source>
</evidence>
<comment type="caution">
    <text evidence="2">The sequence shown here is derived from an EMBL/GenBank/DDBJ whole genome shotgun (WGS) entry which is preliminary data.</text>
</comment>
<keyword evidence="1" id="KW-0732">Signal</keyword>
<accession>A0A8H6Y7Y9</accession>
<organism evidence="2 3">
    <name type="scientific">Mycena sanguinolenta</name>
    <dbReference type="NCBI Taxonomy" id="230812"/>
    <lineage>
        <taxon>Eukaryota</taxon>
        <taxon>Fungi</taxon>
        <taxon>Dikarya</taxon>
        <taxon>Basidiomycota</taxon>
        <taxon>Agaricomycotina</taxon>
        <taxon>Agaricomycetes</taxon>
        <taxon>Agaricomycetidae</taxon>
        <taxon>Agaricales</taxon>
        <taxon>Marasmiineae</taxon>
        <taxon>Mycenaceae</taxon>
        <taxon>Mycena</taxon>
    </lineage>
</organism>
<proteinExistence type="predicted"/>
<sequence length="211" mass="21962">MPFISRAKTLLISTLLGISVASAQFCGDNGGAELGWGTQAGADANEANVPTVLGFNSNGPFDSDGNPILTVIATNAGFDASFYAFRAWICDSGSGRPSYGAIIPADGLLCLTASALETSNITFSMQPCVNDISTPPVATQTFEWNENGFITYSLLFLGTTGLPLQEGTDYTPSLVPATNTTGAYIRLDYTPGANPSLTGDGDTMIMELADC</sequence>
<evidence type="ECO:0000256" key="1">
    <source>
        <dbReference type="SAM" id="SignalP"/>
    </source>
</evidence>
<dbReference type="OrthoDB" id="2890155at2759"/>
<dbReference type="AlphaFoldDB" id="A0A8H6Y7Y9"/>
<reference evidence="2" key="1">
    <citation type="submission" date="2020-05" db="EMBL/GenBank/DDBJ databases">
        <title>Mycena genomes resolve the evolution of fungal bioluminescence.</title>
        <authorList>
            <person name="Tsai I.J."/>
        </authorList>
    </citation>
    <scope>NUCLEOTIDE SEQUENCE</scope>
    <source>
        <strain evidence="2">160909Yilan</strain>
    </source>
</reference>
<evidence type="ECO:0000313" key="3">
    <source>
        <dbReference type="Proteomes" id="UP000623467"/>
    </source>
</evidence>
<protein>
    <submittedName>
        <fullName evidence="2">Uncharacterized protein</fullName>
    </submittedName>
</protein>
<gene>
    <name evidence="2" type="ORF">MSAN_01542500</name>
</gene>
<keyword evidence="3" id="KW-1185">Reference proteome</keyword>